<keyword evidence="2" id="KW-0812">Transmembrane</keyword>
<dbReference type="FunFam" id="4.10.70.10:FF:000001">
    <property type="entry name" value="Disintegrin and metalloproteinase domain-containing protein 22"/>
    <property type="match status" value="1"/>
</dbReference>
<feature type="region of interest" description="Disordered" evidence="8">
    <location>
        <begin position="1196"/>
        <end position="1218"/>
    </location>
</feature>
<dbReference type="Proteomes" id="UP000324832">
    <property type="component" value="Unassembled WGS sequence"/>
</dbReference>
<feature type="domain" description="Peptidase M12B" evidence="10">
    <location>
        <begin position="456"/>
        <end position="660"/>
    </location>
</feature>
<evidence type="ECO:0008006" key="13">
    <source>
        <dbReference type="Google" id="ProtNLM"/>
    </source>
</evidence>
<dbReference type="PRINTS" id="PR00289">
    <property type="entry name" value="DISINTEGRIN"/>
</dbReference>
<comment type="caution">
    <text evidence="7">Lacks conserved residue(s) required for the propagation of feature annotation.</text>
</comment>
<evidence type="ECO:0000259" key="9">
    <source>
        <dbReference type="PROSITE" id="PS50214"/>
    </source>
</evidence>
<name>A0A5E4QLT9_9NEOP</name>
<sequence length="1218" mass="135701">MTVPAATLSVTWRLKMDKPPRQQNNIDGLEFGESVGCLNELLKVENYTKSLRLRSEPTISGENVEETLDIGLIATSQSMYGRNARYQLYTDGVAIFKNQVMKIQNLVGFNIIISQKAGKVIILAERPGQGEMSQSLKTLNVAVWRSSEAVERLSSGAVAQRSSGSVELSRSRLDLHPTLVRILRWILHVRDYVGLSRYTGKHYHRTSLLIKAFNHKFRLDLELNTLVLKITIPLIKKYKNRSRNVTIKDDIRKHNEEKRNMLDNIIINRDDEDMNVYSTIEKLLLVDYHHKKAQLNAIYPLYNEVMVMYGGDVFNPILQLLAPNLRQTIYLPNGAESEIRTEIEHCYYHGTVKDYPGASAAFHTCNGVSGVIHIGNETFVIHPFYGGDLSQKHPHVIFEARTKMNRGCGNKLDHRQKSHRTKNFAYVDDAMLGGHGFLSGAGGHLRVRRDVRETTKYIETALVIDKYMFEKRNGSTRAEVVHDAIQVANIADLYFRTLNTRVSVVYIESWQSADQAELDKKYDITRAIQKFSDYSARKLYKIEKDTTQLLSGMPFPGGESGISVPDTMCTPKSVGISVDYNTYEPHILAATMAHMIGHNIGMGHDDGREQCFCRDWHGCIMSQSIVGLENVQPYKFSDCSKNDYINELRIGQGLCLLNKPNELVVHRQCGNGRLDDGEECDCGTIAECQNLNPCCDPFTCRLTKEAQCASGDCCDKCQLKPRGVVCRDATNECDVEETCTGLSGACPVDSYRKNGVPCESGKGYCFAGQCPTLSLQCEKIWGPGTIGADKQCFEQFNSKGAVTGHCGKDSGGQYVKCEAEIHKSIDHFHKTCSNTNKCVCTRGWTGPDCSQVDVLPALPTAFVPENATKAAYNMTKKETPYGEEDIAFIDVTPGTMSKLPEKGILKKHGYGAVDGKDKWGDDQSEHLEAGSQSDGQEPSGAVADMEYKFKDLNGYHENIIEALKTAAAQRATTGAGSGSGDLRALQEYEYKRERAPSAEKIHEAELRRQRGGDEEEDEQRPCGPYRIRNLEDLIRQLEHHSSRHMSPSGSEDIRMSESEGDRHYRMDDVASRSSDSRCRRLPPAEDESRFGYRSFRGSASSRHHAPMFSATAAVGPPPVLHPHGAPHGHGHGHGAAHPHGHAHGGHRAPPDEDALYETADPERLRDVPDSESDEFIQAQQQLARWASEEVVPVREYFSSPAGSSASDRPGAAFPEYTH</sequence>
<dbReference type="InterPro" id="IPR000742">
    <property type="entry name" value="EGF"/>
</dbReference>
<evidence type="ECO:0000256" key="1">
    <source>
        <dbReference type="ARBA" id="ARBA00004167"/>
    </source>
</evidence>
<evidence type="ECO:0000256" key="4">
    <source>
        <dbReference type="ARBA" id="ARBA00023136"/>
    </source>
</evidence>
<evidence type="ECO:0000256" key="6">
    <source>
        <dbReference type="PROSITE-ProRule" id="PRU00068"/>
    </source>
</evidence>
<dbReference type="PROSITE" id="PS01186">
    <property type="entry name" value="EGF_2"/>
    <property type="match status" value="1"/>
</dbReference>
<keyword evidence="3" id="KW-1133">Transmembrane helix</keyword>
<dbReference type="PROSITE" id="PS50215">
    <property type="entry name" value="ADAM_MEPRO"/>
    <property type="match status" value="1"/>
</dbReference>
<dbReference type="InterPro" id="IPR024079">
    <property type="entry name" value="MetalloPept_cat_dom_sf"/>
</dbReference>
<keyword evidence="4" id="KW-0472">Membrane</keyword>
<dbReference type="GO" id="GO:0016020">
    <property type="term" value="C:membrane"/>
    <property type="evidence" value="ECO:0007669"/>
    <property type="project" value="UniProtKB-SubCell"/>
</dbReference>
<evidence type="ECO:0000256" key="8">
    <source>
        <dbReference type="SAM" id="MobiDB-lite"/>
    </source>
</evidence>
<feature type="compositionally biased region" description="Basic and acidic residues" evidence="8">
    <location>
        <begin position="1051"/>
        <end position="1086"/>
    </location>
</feature>
<dbReference type="PROSITE" id="PS00427">
    <property type="entry name" value="DISINTEGRIN_1"/>
    <property type="match status" value="1"/>
</dbReference>
<organism evidence="11 12">
    <name type="scientific">Leptidea sinapis</name>
    <dbReference type="NCBI Taxonomy" id="189913"/>
    <lineage>
        <taxon>Eukaryota</taxon>
        <taxon>Metazoa</taxon>
        <taxon>Ecdysozoa</taxon>
        <taxon>Arthropoda</taxon>
        <taxon>Hexapoda</taxon>
        <taxon>Insecta</taxon>
        <taxon>Pterygota</taxon>
        <taxon>Neoptera</taxon>
        <taxon>Endopterygota</taxon>
        <taxon>Lepidoptera</taxon>
        <taxon>Glossata</taxon>
        <taxon>Ditrysia</taxon>
        <taxon>Papilionoidea</taxon>
        <taxon>Pieridae</taxon>
        <taxon>Dismorphiinae</taxon>
        <taxon>Leptidea</taxon>
    </lineage>
</organism>
<dbReference type="Gene3D" id="3.40.390.10">
    <property type="entry name" value="Collagenase (Catalytic Domain)"/>
    <property type="match status" value="1"/>
</dbReference>
<feature type="compositionally biased region" description="Basic residues" evidence="8">
    <location>
        <begin position="1124"/>
        <end position="1146"/>
    </location>
</feature>
<feature type="region of interest" description="Disordered" evidence="8">
    <location>
        <begin position="915"/>
        <end position="939"/>
    </location>
</feature>
<dbReference type="PROSITE" id="PS00022">
    <property type="entry name" value="EGF_1"/>
    <property type="match status" value="1"/>
</dbReference>
<dbReference type="SUPFAM" id="SSF55486">
    <property type="entry name" value="Metalloproteases ('zincins'), catalytic domain"/>
    <property type="match status" value="1"/>
</dbReference>
<accession>A0A5E4QLT9</accession>
<evidence type="ECO:0000313" key="12">
    <source>
        <dbReference type="Proteomes" id="UP000324832"/>
    </source>
</evidence>
<evidence type="ECO:0000256" key="5">
    <source>
        <dbReference type="ARBA" id="ARBA00023157"/>
    </source>
</evidence>
<dbReference type="Pfam" id="PF00200">
    <property type="entry name" value="Disintegrin"/>
    <property type="match status" value="1"/>
</dbReference>
<keyword evidence="5 6" id="KW-1015">Disulfide bond</keyword>
<feature type="region of interest" description="Disordered" evidence="8">
    <location>
        <begin position="1122"/>
        <end position="1174"/>
    </location>
</feature>
<dbReference type="SMART" id="SM00608">
    <property type="entry name" value="ACR"/>
    <property type="match status" value="1"/>
</dbReference>
<feature type="binding site" evidence="7">
    <location>
        <position position="594"/>
    </location>
    <ligand>
        <name>Zn(2+)</name>
        <dbReference type="ChEBI" id="CHEBI:29105"/>
        <note>catalytic</note>
    </ligand>
</feature>
<evidence type="ECO:0000259" key="10">
    <source>
        <dbReference type="PROSITE" id="PS50215"/>
    </source>
</evidence>
<dbReference type="GO" id="GO:0004222">
    <property type="term" value="F:metalloendopeptidase activity"/>
    <property type="evidence" value="ECO:0007669"/>
    <property type="project" value="InterPro"/>
</dbReference>
<dbReference type="InterPro" id="IPR018358">
    <property type="entry name" value="Disintegrin_CS"/>
</dbReference>
<dbReference type="InterPro" id="IPR006586">
    <property type="entry name" value="ADAM_Cys-rich"/>
</dbReference>
<keyword evidence="7" id="KW-0862">Zinc</keyword>
<dbReference type="GO" id="GO:0046872">
    <property type="term" value="F:metal ion binding"/>
    <property type="evidence" value="ECO:0007669"/>
    <property type="project" value="UniProtKB-KW"/>
</dbReference>
<dbReference type="InterPro" id="IPR001762">
    <property type="entry name" value="Disintegrin_dom"/>
</dbReference>
<dbReference type="FunFam" id="3.40.390.10:FF:000002">
    <property type="entry name" value="Disintegrin and metalloproteinase domain-containing protein 22"/>
    <property type="match status" value="1"/>
</dbReference>
<dbReference type="Pfam" id="PF01421">
    <property type="entry name" value="Reprolysin"/>
    <property type="match status" value="1"/>
</dbReference>
<dbReference type="Gene3D" id="4.10.70.10">
    <property type="entry name" value="Disintegrin domain"/>
    <property type="match status" value="1"/>
</dbReference>
<dbReference type="SUPFAM" id="SSF57552">
    <property type="entry name" value="Blood coagulation inhibitor (disintegrin)"/>
    <property type="match status" value="1"/>
</dbReference>
<dbReference type="PANTHER" id="PTHR11905:SF237">
    <property type="entry name" value="MIND-MELD, ISOFORM J"/>
    <property type="match status" value="1"/>
</dbReference>
<keyword evidence="12" id="KW-1185">Reference proteome</keyword>
<dbReference type="SMART" id="SM00050">
    <property type="entry name" value="DISIN"/>
    <property type="match status" value="1"/>
</dbReference>
<dbReference type="AlphaFoldDB" id="A0A5E4QLT9"/>
<protein>
    <recommendedName>
        <fullName evidence="13">Peptidase M12B domain-containing protein</fullName>
    </recommendedName>
</protein>
<feature type="domain" description="Disintegrin" evidence="9">
    <location>
        <begin position="666"/>
        <end position="754"/>
    </location>
</feature>
<feature type="binding site" evidence="7">
    <location>
        <position position="604"/>
    </location>
    <ligand>
        <name>Zn(2+)</name>
        <dbReference type="ChEBI" id="CHEBI:29105"/>
        <note>catalytic</note>
    </ligand>
</feature>
<evidence type="ECO:0000256" key="3">
    <source>
        <dbReference type="ARBA" id="ARBA00022989"/>
    </source>
</evidence>
<keyword evidence="7" id="KW-0479">Metal-binding</keyword>
<dbReference type="Pfam" id="PF08516">
    <property type="entry name" value="ADAM_CR"/>
    <property type="match status" value="1"/>
</dbReference>
<proteinExistence type="predicted"/>
<dbReference type="PANTHER" id="PTHR11905">
    <property type="entry name" value="ADAM A DISINTEGRIN AND METALLOPROTEASE DOMAIN"/>
    <property type="match status" value="1"/>
</dbReference>
<feature type="region of interest" description="Disordered" evidence="8">
    <location>
        <begin position="992"/>
        <end position="1025"/>
    </location>
</feature>
<evidence type="ECO:0000313" key="11">
    <source>
        <dbReference type="EMBL" id="VVC98620.1"/>
    </source>
</evidence>
<feature type="compositionally biased region" description="Basic and acidic residues" evidence="8">
    <location>
        <begin position="992"/>
        <end position="1012"/>
    </location>
</feature>
<dbReference type="PROSITE" id="PS50214">
    <property type="entry name" value="DISINTEGRIN_2"/>
    <property type="match status" value="1"/>
</dbReference>
<dbReference type="GO" id="GO:0006508">
    <property type="term" value="P:proteolysis"/>
    <property type="evidence" value="ECO:0007669"/>
    <property type="project" value="InterPro"/>
</dbReference>
<gene>
    <name evidence="11" type="ORF">LSINAPIS_LOCUS9661</name>
</gene>
<feature type="binding site" evidence="7">
    <location>
        <position position="598"/>
    </location>
    <ligand>
        <name>Zn(2+)</name>
        <dbReference type="ChEBI" id="CHEBI:29105"/>
        <note>catalytic</note>
    </ligand>
</feature>
<dbReference type="InterPro" id="IPR001590">
    <property type="entry name" value="Peptidase_M12B"/>
</dbReference>
<evidence type="ECO:0000256" key="2">
    <source>
        <dbReference type="ARBA" id="ARBA00022692"/>
    </source>
</evidence>
<dbReference type="InterPro" id="IPR036436">
    <property type="entry name" value="Disintegrin_dom_sf"/>
</dbReference>
<feature type="region of interest" description="Disordered" evidence="8">
    <location>
        <begin position="1039"/>
        <end position="1086"/>
    </location>
</feature>
<dbReference type="CDD" id="cd04269">
    <property type="entry name" value="ZnMc_adamalysin_II_like"/>
    <property type="match status" value="1"/>
</dbReference>
<reference evidence="11 12" key="1">
    <citation type="submission" date="2017-07" db="EMBL/GenBank/DDBJ databases">
        <authorList>
            <person name="Talla V."/>
            <person name="Backstrom N."/>
        </authorList>
    </citation>
    <scope>NUCLEOTIDE SEQUENCE [LARGE SCALE GENOMIC DNA]</scope>
</reference>
<comment type="subcellular location">
    <subcellularLocation>
        <location evidence="1">Membrane</location>
        <topology evidence="1">Single-pass membrane protein</topology>
    </subcellularLocation>
</comment>
<evidence type="ECO:0000256" key="7">
    <source>
        <dbReference type="PROSITE-ProRule" id="PRU00276"/>
    </source>
</evidence>
<feature type="disulfide bond" evidence="6">
    <location>
        <begin position="726"/>
        <end position="746"/>
    </location>
</feature>
<dbReference type="EMBL" id="FZQP02003667">
    <property type="protein sequence ID" value="VVC98620.1"/>
    <property type="molecule type" value="Genomic_DNA"/>
</dbReference>
<dbReference type="InterPro" id="IPR034027">
    <property type="entry name" value="Reprolysin_adamalysin"/>
</dbReference>
<feature type="compositionally biased region" description="Basic and acidic residues" evidence="8">
    <location>
        <begin position="915"/>
        <end position="928"/>
    </location>
</feature>